<organism evidence="1 2">
    <name type="scientific">Aliarcobacter cibarius</name>
    <dbReference type="NCBI Taxonomy" id="255507"/>
    <lineage>
        <taxon>Bacteria</taxon>
        <taxon>Pseudomonadati</taxon>
        <taxon>Campylobacterota</taxon>
        <taxon>Epsilonproteobacteria</taxon>
        <taxon>Campylobacterales</taxon>
        <taxon>Arcobacteraceae</taxon>
        <taxon>Aliarcobacter</taxon>
    </lineage>
</organism>
<sequence length="228" mass="27699">MQKRMSIPIDRNYNEIWRDFKISFFSSYSLETWKEELINIDSVTYEFIKDDVEELFYKTGGYIKYLDFESIYRLSIEVTASQVLKNISKNKKCFFERDNINTLDKYYLIKQRICNNCKNVFDKNRKINVVFLQTMILDEIYENYEVDFSVIDIQKISKYEPNKLIFAINLLLKNYDLSHEEAVELTEKYNIDKSNFNNYYFSEQFKILKKQSNNQIFIDFYDEEREVA</sequence>
<dbReference type="KEGG" id="acib:ACBT_0580"/>
<protein>
    <submittedName>
        <fullName evidence="1">Uncharacterized protein</fullName>
    </submittedName>
</protein>
<name>A0A7L5JMT1_9BACT</name>
<reference evidence="1 2" key="1">
    <citation type="submission" date="2020-05" db="EMBL/GenBank/DDBJ databases">
        <title>Complete genome sequencing of Campylobacter and Arcobacter type strains.</title>
        <authorList>
            <person name="Miller W.G."/>
            <person name="Yee E."/>
        </authorList>
    </citation>
    <scope>NUCLEOTIDE SEQUENCE [LARGE SCALE GENOMIC DNA]</scope>
    <source>
        <strain evidence="1 2">LMG 21996</strain>
    </source>
</reference>
<dbReference type="AlphaFoldDB" id="A0A7L5JMT1"/>
<dbReference type="Proteomes" id="UP000509513">
    <property type="component" value="Chromosome"/>
</dbReference>
<accession>A0A7L5JMT1</accession>
<proteinExistence type="predicted"/>
<gene>
    <name evidence="1" type="ORF">ACBT_0580</name>
</gene>
<evidence type="ECO:0000313" key="2">
    <source>
        <dbReference type="Proteomes" id="UP000509513"/>
    </source>
</evidence>
<evidence type="ECO:0000313" key="1">
    <source>
        <dbReference type="EMBL" id="QKJ26534.1"/>
    </source>
</evidence>
<dbReference type="EMBL" id="CP054051">
    <property type="protein sequence ID" value="QKJ26534.1"/>
    <property type="molecule type" value="Genomic_DNA"/>
</dbReference>
<dbReference type="RefSeq" id="WP_024775562.1">
    <property type="nucleotide sequence ID" value="NZ_CP054051.1"/>
</dbReference>